<organism evidence="8 9">
    <name type="scientific">Thioalkalivibrio versutus</name>
    <dbReference type="NCBI Taxonomy" id="106634"/>
    <lineage>
        <taxon>Bacteria</taxon>
        <taxon>Pseudomonadati</taxon>
        <taxon>Pseudomonadota</taxon>
        <taxon>Gammaproteobacteria</taxon>
        <taxon>Chromatiales</taxon>
        <taxon>Ectothiorhodospiraceae</taxon>
        <taxon>Thioalkalivibrio</taxon>
    </lineage>
</organism>
<keyword evidence="2" id="KW-1003">Cell membrane</keyword>
<proteinExistence type="predicted"/>
<gene>
    <name evidence="8" type="ORF">TVD_06010</name>
</gene>
<name>A0A0G3G3F4_9GAMM</name>
<dbReference type="KEGG" id="tvr:TVD_06010"/>
<dbReference type="InterPro" id="IPR010432">
    <property type="entry name" value="RDD"/>
</dbReference>
<reference evidence="8 9" key="1">
    <citation type="submission" date="2015-04" db="EMBL/GenBank/DDBJ databases">
        <title>Complete Sequence for the Genome of the Thioalkalivibrio versutus D301.</title>
        <authorList>
            <person name="Mu T."/>
            <person name="Zhou J."/>
            <person name="Xu X."/>
        </authorList>
    </citation>
    <scope>NUCLEOTIDE SEQUENCE [LARGE SCALE GENOMIC DNA]</scope>
    <source>
        <strain evidence="8 9">D301</strain>
    </source>
</reference>
<accession>A0A0G3G3F4</accession>
<evidence type="ECO:0000259" key="7">
    <source>
        <dbReference type="Pfam" id="PF06271"/>
    </source>
</evidence>
<keyword evidence="9" id="KW-1185">Reference proteome</keyword>
<dbReference type="EMBL" id="CP011367">
    <property type="protein sequence ID" value="AKJ94939.1"/>
    <property type="molecule type" value="Genomic_DNA"/>
</dbReference>
<feature type="transmembrane region" description="Helical" evidence="6">
    <location>
        <begin position="6"/>
        <end position="29"/>
    </location>
</feature>
<evidence type="ECO:0000313" key="9">
    <source>
        <dbReference type="Proteomes" id="UP000064201"/>
    </source>
</evidence>
<dbReference type="InterPro" id="IPR051791">
    <property type="entry name" value="Pra-immunoreactive"/>
</dbReference>
<keyword evidence="5 6" id="KW-0472">Membrane</keyword>
<evidence type="ECO:0000256" key="2">
    <source>
        <dbReference type="ARBA" id="ARBA00022475"/>
    </source>
</evidence>
<dbReference type="Pfam" id="PF06271">
    <property type="entry name" value="RDD"/>
    <property type="match status" value="1"/>
</dbReference>
<sequence length="135" mass="14978">MLAWVIDYVLSLIVTLFIVLPIGFLYGIMMMGSATGPEIEASAEGLGHTLGIVIAWLYWTVFESSGWQATPGKRMLGLRVTDAEGNRIGFGRANARYWSKILSALILFIGFLMVAFTRRKQGLHDLIASTLVLRR</sequence>
<keyword evidence="4 6" id="KW-1133">Transmembrane helix</keyword>
<evidence type="ECO:0000256" key="3">
    <source>
        <dbReference type="ARBA" id="ARBA00022692"/>
    </source>
</evidence>
<evidence type="ECO:0000313" key="8">
    <source>
        <dbReference type="EMBL" id="AKJ94939.1"/>
    </source>
</evidence>
<protein>
    <submittedName>
        <fullName evidence="8">RDD domain-containing protein</fullName>
    </submittedName>
</protein>
<evidence type="ECO:0000256" key="1">
    <source>
        <dbReference type="ARBA" id="ARBA00004651"/>
    </source>
</evidence>
<feature type="transmembrane region" description="Helical" evidence="6">
    <location>
        <begin position="97"/>
        <end position="116"/>
    </location>
</feature>
<dbReference type="RefSeq" id="WP_047251081.1">
    <property type="nucleotide sequence ID" value="NZ_CP011367.1"/>
</dbReference>
<dbReference type="Proteomes" id="UP000064201">
    <property type="component" value="Chromosome"/>
</dbReference>
<dbReference type="STRING" id="106634.TVD_06010"/>
<dbReference type="PANTHER" id="PTHR36115">
    <property type="entry name" value="PROLINE-RICH ANTIGEN HOMOLOG-RELATED"/>
    <property type="match status" value="1"/>
</dbReference>
<dbReference type="PANTHER" id="PTHR36115:SF4">
    <property type="entry name" value="MEMBRANE PROTEIN"/>
    <property type="match status" value="1"/>
</dbReference>
<dbReference type="AlphaFoldDB" id="A0A0G3G3F4"/>
<evidence type="ECO:0000256" key="4">
    <source>
        <dbReference type="ARBA" id="ARBA00022989"/>
    </source>
</evidence>
<evidence type="ECO:0000256" key="5">
    <source>
        <dbReference type="ARBA" id="ARBA00023136"/>
    </source>
</evidence>
<feature type="domain" description="RDD" evidence="7">
    <location>
        <begin position="2"/>
        <end position="128"/>
    </location>
</feature>
<evidence type="ECO:0000256" key="6">
    <source>
        <dbReference type="SAM" id="Phobius"/>
    </source>
</evidence>
<dbReference type="GO" id="GO:0005886">
    <property type="term" value="C:plasma membrane"/>
    <property type="evidence" value="ECO:0007669"/>
    <property type="project" value="UniProtKB-SubCell"/>
</dbReference>
<comment type="subcellular location">
    <subcellularLocation>
        <location evidence="1">Cell membrane</location>
        <topology evidence="1">Multi-pass membrane protein</topology>
    </subcellularLocation>
</comment>
<keyword evidence="3 6" id="KW-0812">Transmembrane</keyword>
<dbReference type="PATRIC" id="fig|106634.4.peg.1229"/>